<comment type="caution">
    <text evidence="2">The sequence shown here is derived from an EMBL/GenBank/DDBJ whole genome shotgun (WGS) entry which is preliminary data.</text>
</comment>
<dbReference type="HOGENOM" id="CLU_147887_0_0_9"/>
<dbReference type="EMBL" id="AMEZ01000120">
    <property type="protein sequence ID" value="EKY22751.1"/>
    <property type="molecule type" value="Genomic_DNA"/>
</dbReference>
<dbReference type="Proteomes" id="UP000010420">
    <property type="component" value="Unassembled WGS sequence"/>
</dbReference>
<sequence length="147" mass="16920">MTIFKKYIIPMVLLILVAIGAIKINIINTKSLSPLGNSDDNFNLVSEEFGEDFQEFIMDKSAIKIYTGEENDNLAMVKVFNKEINLTMDNIFLKKLKPVFNYIEKTVSNIKDKFNEKRKNNNDNSNSVDSYDLDNTVDDFIENYQGN</sequence>
<gene>
    <name evidence="2" type="ORF">HMPREF0216_03115</name>
</gene>
<keyword evidence="1" id="KW-0472">Membrane</keyword>
<evidence type="ECO:0000313" key="2">
    <source>
        <dbReference type="EMBL" id="EKY22751.1"/>
    </source>
</evidence>
<dbReference type="PATRIC" id="fig|545697.3.peg.3049"/>
<protein>
    <submittedName>
        <fullName evidence="2">Uncharacterized protein</fullName>
    </submittedName>
</protein>
<dbReference type="OrthoDB" id="1911637at2"/>
<dbReference type="RefSeq" id="WP_005215722.1">
    <property type="nucleotide sequence ID" value="NZ_KB291705.1"/>
</dbReference>
<keyword evidence="1" id="KW-0812">Transmembrane</keyword>
<keyword evidence="1" id="KW-1133">Transmembrane helix</keyword>
<organism evidence="2 3">
    <name type="scientific">Clostridium celatum DSM 1785</name>
    <dbReference type="NCBI Taxonomy" id="545697"/>
    <lineage>
        <taxon>Bacteria</taxon>
        <taxon>Bacillati</taxon>
        <taxon>Bacillota</taxon>
        <taxon>Clostridia</taxon>
        <taxon>Eubacteriales</taxon>
        <taxon>Clostridiaceae</taxon>
        <taxon>Clostridium</taxon>
    </lineage>
</organism>
<dbReference type="STRING" id="545697.HMPREF0216_03115"/>
<keyword evidence="3" id="KW-1185">Reference proteome</keyword>
<dbReference type="AlphaFoldDB" id="L1Q4C0"/>
<name>L1Q4C0_9CLOT</name>
<reference evidence="2 3" key="1">
    <citation type="submission" date="2012-05" db="EMBL/GenBank/DDBJ databases">
        <authorList>
            <person name="Weinstock G."/>
            <person name="Sodergren E."/>
            <person name="Lobos E.A."/>
            <person name="Fulton L."/>
            <person name="Fulton R."/>
            <person name="Courtney L."/>
            <person name="Fronick C."/>
            <person name="O'Laughlin M."/>
            <person name="Godfrey J."/>
            <person name="Wilson R.M."/>
            <person name="Miner T."/>
            <person name="Farmer C."/>
            <person name="Delehaunty K."/>
            <person name="Cordes M."/>
            <person name="Minx P."/>
            <person name="Tomlinson C."/>
            <person name="Chen J."/>
            <person name="Wollam A."/>
            <person name="Pepin K.H."/>
            <person name="Bhonagiri V."/>
            <person name="Zhang X."/>
            <person name="Suruliraj S."/>
            <person name="Warren W."/>
            <person name="Mitreva M."/>
            <person name="Mardis E.R."/>
            <person name="Wilson R.K."/>
        </authorList>
    </citation>
    <scope>NUCLEOTIDE SEQUENCE [LARGE SCALE GENOMIC DNA]</scope>
    <source>
        <strain evidence="2 3">DSM 1785</strain>
    </source>
</reference>
<evidence type="ECO:0000256" key="1">
    <source>
        <dbReference type="SAM" id="Phobius"/>
    </source>
</evidence>
<accession>L1Q4C0</accession>
<dbReference type="eggNOG" id="ENOG5030GPM">
    <property type="taxonomic scope" value="Bacteria"/>
</dbReference>
<evidence type="ECO:0000313" key="3">
    <source>
        <dbReference type="Proteomes" id="UP000010420"/>
    </source>
</evidence>
<proteinExistence type="predicted"/>
<feature type="transmembrane region" description="Helical" evidence="1">
    <location>
        <begin position="7"/>
        <end position="27"/>
    </location>
</feature>